<sequence>MSATMDKPPTVAEILAHPSYPDTIFKLTPTQSGKLAVAAKRGGPFNIEWEIHGKGDIKLVWVMGLGAIKTAWQRQTLKYGHEEGDKYSVLVFDNRGMGGSDTPLLRYSTSEMAKDVIELLDHIGWTSERELHVIGVSMGGMISQELGLLIPNRICSLNLISTAAAIENTTTYLENLRSRINMFIPKSMDRAVADAARVLFAQDWLTAPDSCPVPQPGTPGVVFPPSGHYGKFETNFQRFAAQEITKRLDKEKFTRKGFMLQAIAAGWHYKSAEQLKELGDKVGRERIMVLHGTDDNMITVPHGRKLIKMLEPGVGIIKEGVGHMFLLEDNLWHNEMIEAQVEKTRGMILN</sequence>
<organism evidence="2 3">
    <name type="scientific">Amorphotheca resinae ATCC 22711</name>
    <dbReference type="NCBI Taxonomy" id="857342"/>
    <lineage>
        <taxon>Eukaryota</taxon>
        <taxon>Fungi</taxon>
        <taxon>Dikarya</taxon>
        <taxon>Ascomycota</taxon>
        <taxon>Pezizomycotina</taxon>
        <taxon>Leotiomycetes</taxon>
        <taxon>Helotiales</taxon>
        <taxon>Amorphothecaceae</taxon>
        <taxon>Amorphotheca</taxon>
    </lineage>
</organism>
<dbReference type="InterPro" id="IPR000073">
    <property type="entry name" value="AB_hydrolase_1"/>
</dbReference>
<name>A0A2T3AZ93_AMORE</name>
<proteinExistence type="predicted"/>
<dbReference type="InParanoid" id="A0A2T3AZ93"/>
<dbReference type="GeneID" id="36570875"/>
<accession>A0A2T3AZ93</accession>
<dbReference type="InterPro" id="IPR029058">
    <property type="entry name" value="AB_hydrolase_fold"/>
</dbReference>
<reference evidence="2 3" key="1">
    <citation type="journal article" date="2018" name="New Phytol.">
        <title>Comparative genomics and transcriptomics depict ericoid mycorrhizal fungi as versatile saprotrophs and plant mutualists.</title>
        <authorList>
            <person name="Martino E."/>
            <person name="Morin E."/>
            <person name="Grelet G.A."/>
            <person name="Kuo A."/>
            <person name="Kohler A."/>
            <person name="Daghino S."/>
            <person name="Barry K.W."/>
            <person name="Cichocki N."/>
            <person name="Clum A."/>
            <person name="Dockter R.B."/>
            <person name="Hainaut M."/>
            <person name="Kuo R.C."/>
            <person name="LaButti K."/>
            <person name="Lindahl B.D."/>
            <person name="Lindquist E.A."/>
            <person name="Lipzen A."/>
            <person name="Khouja H.R."/>
            <person name="Magnuson J."/>
            <person name="Murat C."/>
            <person name="Ohm R.A."/>
            <person name="Singer S.W."/>
            <person name="Spatafora J.W."/>
            <person name="Wang M."/>
            <person name="Veneault-Fourrey C."/>
            <person name="Henrissat B."/>
            <person name="Grigoriev I.V."/>
            <person name="Martin F.M."/>
            <person name="Perotto S."/>
        </authorList>
    </citation>
    <scope>NUCLEOTIDE SEQUENCE [LARGE SCALE GENOMIC DNA]</scope>
    <source>
        <strain evidence="2 3">ATCC 22711</strain>
    </source>
</reference>
<dbReference type="PANTHER" id="PTHR43433:SF5">
    <property type="entry name" value="AB HYDROLASE-1 DOMAIN-CONTAINING PROTEIN"/>
    <property type="match status" value="1"/>
</dbReference>
<feature type="domain" description="AB hydrolase-1" evidence="1">
    <location>
        <begin position="84"/>
        <end position="328"/>
    </location>
</feature>
<dbReference type="Proteomes" id="UP000241818">
    <property type="component" value="Unassembled WGS sequence"/>
</dbReference>
<dbReference type="EMBL" id="KZ679013">
    <property type="protein sequence ID" value="PSS15332.1"/>
    <property type="molecule type" value="Genomic_DNA"/>
</dbReference>
<evidence type="ECO:0000259" key="1">
    <source>
        <dbReference type="Pfam" id="PF00561"/>
    </source>
</evidence>
<dbReference type="AlphaFoldDB" id="A0A2T3AZ93"/>
<dbReference type="InterPro" id="IPR050471">
    <property type="entry name" value="AB_hydrolase"/>
</dbReference>
<protein>
    <recommendedName>
        <fullName evidence="1">AB hydrolase-1 domain-containing protein</fullName>
    </recommendedName>
</protein>
<evidence type="ECO:0000313" key="2">
    <source>
        <dbReference type="EMBL" id="PSS15332.1"/>
    </source>
</evidence>
<dbReference type="OrthoDB" id="19657at2759"/>
<keyword evidence="3" id="KW-1185">Reference proteome</keyword>
<dbReference type="Pfam" id="PF00561">
    <property type="entry name" value="Abhydrolase_1"/>
    <property type="match status" value="1"/>
</dbReference>
<dbReference type="SUPFAM" id="SSF53474">
    <property type="entry name" value="alpha/beta-Hydrolases"/>
    <property type="match status" value="1"/>
</dbReference>
<dbReference type="Gene3D" id="3.40.50.1820">
    <property type="entry name" value="alpha/beta hydrolase"/>
    <property type="match status" value="1"/>
</dbReference>
<dbReference type="RefSeq" id="XP_024719931.1">
    <property type="nucleotide sequence ID" value="XM_024862794.1"/>
</dbReference>
<dbReference type="STRING" id="857342.A0A2T3AZ93"/>
<evidence type="ECO:0000313" key="3">
    <source>
        <dbReference type="Proteomes" id="UP000241818"/>
    </source>
</evidence>
<dbReference type="PANTHER" id="PTHR43433">
    <property type="entry name" value="HYDROLASE, ALPHA/BETA FOLD FAMILY PROTEIN"/>
    <property type="match status" value="1"/>
</dbReference>
<gene>
    <name evidence="2" type="ORF">M430DRAFT_142972</name>
</gene>